<dbReference type="InterPro" id="IPR018564">
    <property type="entry name" value="Repl_chkpnt_MRC1_dom"/>
</dbReference>
<dbReference type="OrthoDB" id="2130597at2759"/>
<name>R4XNE3_TAPDE</name>
<dbReference type="Proteomes" id="UP000013776">
    <property type="component" value="Unassembled WGS sequence"/>
</dbReference>
<feature type="region of interest" description="Disordered" evidence="4">
    <location>
        <begin position="1189"/>
        <end position="1223"/>
    </location>
</feature>
<dbReference type="PANTHER" id="PTHR14396">
    <property type="entry name" value="CLASPIN"/>
    <property type="match status" value="1"/>
</dbReference>
<dbReference type="GO" id="GO:0010997">
    <property type="term" value="F:anaphase-promoting complex binding"/>
    <property type="evidence" value="ECO:0007669"/>
    <property type="project" value="TreeGrafter"/>
</dbReference>
<gene>
    <name evidence="6" type="ORF">TAPDE_005282</name>
</gene>
<dbReference type="GO" id="GO:0007095">
    <property type="term" value="P:mitotic G2 DNA damage checkpoint signaling"/>
    <property type="evidence" value="ECO:0007669"/>
    <property type="project" value="TreeGrafter"/>
</dbReference>
<feature type="compositionally biased region" description="Basic and acidic residues" evidence="4">
    <location>
        <begin position="545"/>
        <end position="556"/>
    </location>
</feature>
<keyword evidence="3" id="KW-0539">Nucleus</keyword>
<evidence type="ECO:0000256" key="4">
    <source>
        <dbReference type="SAM" id="MobiDB-lite"/>
    </source>
</evidence>
<reference evidence="6 7" key="1">
    <citation type="journal article" date="2013" name="MBio">
        <title>Genome sequencing of the plant pathogen Taphrina deformans, the causal agent of peach leaf curl.</title>
        <authorList>
            <person name="Cisse O.H."/>
            <person name="Almeida J.M.G.C.F."/>
            <person name="Fonseca A."/>
            <person name="Kumar A.A."/>
            <person name="Salojaervi J."/>
            <person name="Overmyer K."/>
            <person name="Hauser P.M."/>
            <person name="Pagni M."/>
        </authorList>
    </citation>
    <scope>NUCLEOTIDE SEQUENCE [LARGE SCALE GENOMIC DNA]</scope>
    <source>
        <strain evidence="7">PYCC 5710 / ATCC 11124 / CBS 356.35 / IMI 108563 / JCM 9778 / NBRC 8474</strain>
    </source>
</reference>
<sequence length="1223" mass="136301">MLARLDNSEDERDQLVPADDGIQCNPDTRPVVNEYESDNENPTTHETQKHNLGKNTQITGNLLEDSENNEHMQDCRQAAFVENHTRTWRAQPQTRTPKVLKDMHEAPAETDTDSEKDSVENEAYESITRLGVKRGTAQVTILPSVSQIMRDMYEDTDSDNEDKSKQAGYESEDAYERMRKSLLAQRRPTSSVTAAPEQDSDIELPGAGQIRKQAVGTITSRSKVKELAIRRRPLTSPGKSALGKTTLEQGKKSSAESDSEDIEAEIRMSSARRIPRRAANKKAIEAMHKETERLRRNMTLAPDASVKTKLHVNDFLSKIGYLRQPEKQVLEPESERPHHENSTPVLDDPFVEHDDTLICPQDTPTASTAALPLSKPFAAELEESDSDIELPSMARLVSSQSAPVPALPAEALQLKTCISIHEDVLLESDSDSEGEVLEHLRNHKLLFKKRDYEQVKKDRRAAKLVAMARPDSPTKQEARAAKARQAALIAQVSNQAKAERKAREATMLAAGVAVVSVEQRQREALEVEDLVEKARRQAMELRKLEEKEDRKRRAAEDGVNDISGDSENESEDHDWEAGEDLDVSSASETDDDDSSLDAENATNAVDQSILEKPKLGRHSSILSERRLSDEEEDHLSPIRRRTAFKKVRASRVVDDDSEEDKENAMPSPEATKAELGLTQFFEATPAVGEHHESNEFSASQFCLSPSIEVSRNMQLLRESDYVDHASLGEYLVPSAPKHQLQAIHDVIPSSQPELEAHGPQEGNTQFSLFDAPSPDESVKSFRLSASLQGQFTQATEVDGTQFPPRSTDSPQNRTAESTLVRLRKAGPSNYEKLTDATYAPDNVFKRMRREMDAEQHERSRKAFVDDRAVESDDEYAGLGGVSDEEVDDADEISAELADMIDDVADNDVDGQQKIAAFYAQKDLENDEKMVNTLMNDINNGGLRRKRGAGLLDMDDSEDEQEEEARYKARQAQMRARLLEAQNLTSLADNPKTKAFIDALEDRPVSANYIEIAGEDDVVQDIVPETQTGADDAEASSTPALLQRTDTVLDDESTQADVQMKPPSRPFKRPAKRITQSDIRKELSFLCEDDDDSQGSHAFDPSFVPTLKRERSSLTIEDRSTLSREDSQTWCDPRTTPQRENSMYSQLAASRSAETLSANAPVTVVVSKGHQLASRMATKAVNYHAKAAQAMREGRQKVQESKVRKKGGGMGRRDNKQDVLKLFA</sequence>
<feature type="region of interest" description="Disordered" evidence="4">
    <location>
        <begin position="752"/>
        <end position="775"/>
    </location>
</feature>
<feature type="region of interest" description="Disordered" evidence="4">
    <location>
        <begin position="154"/>
        <end position="202"/>
    </location>
</feature>
<protein>
    <recommendedName>
        <fullName evidence="5">DNA replication checkpoint mediator MRC1 domain-containing protein</fullName>
    </recommendedName>
</protein>
<evidence type="ECO:0000256" key="3">
    <source>
        <dbReference type="ARBA" id="ARBA00023242"/>
    </source>
</evidence>
<keyword evidence="2" id="KW-0597">Phosphoprotein</keyword>
<dbReference type="PANTHER" id="PTHR14396:SF10">
    <property type="entry name" value="CLASPIN"/>
    <property type="match status" value="1"/>
</dbReference>
<feature type="compositionally biased region" description="Basic and acidic residues" evidence="4">
    <location>
        <begin position="1191"/>
        <end position="1201"/>
    </location>
</feature>
<feature type="compositionally biased region" description="Basic and acidic residues" evidence="4">
    <location>
        <begin position="328"/>
        <end position="341"/>
    </location>
</feature>
<feature type="region of interest" description="Disordered" evidence="4">
    <location>
        <begin position="651"/>
        <end position="670"/>
    </location>
</feature>
<dbReference type="EMBL" id="CAHR02000302">
    <property type="protein sequence ID" value="CCG84764.1"/>
    <property type="molecule type" value="Genomic_DNA"/>
</dbReference>
<evidence type="ECO:0000256" key="1">
    <source>
        <dbReference type="ARBA" id="ARBA00004123"/>
    </source>
</evidence>
<dbReference type="GO" id="GO:0033314">
    <property type="term" value="P:mitotic DNA replication checkpoint signaling"/>
    <property type="evidence" value="ECO:0007669"/>
    <property type="project" value="TreeGrafter"/>
</dbReference>
<feature type="region of interest" description="Disordered" evidence="4">
    <location>
        <begin position="328"/>
        <end position="350"/>
    </location>
</feature>
<feature type="region of interest" description="Disordered" evidence="4">
    <location>
        <begin position="1051"/>
        <end position="1072"/>
    </location>
</feature>
<keyword evidence="7" id="KW-1185">Reference proteome</keyword>
<evidence type="ECO:0000313" key="7">
    <source>
        <dbReference type="Proteomes" id="UP000013776"/>
    </source>
</evidence>
<dbReference type="STRING" id="1097556.R4XNE3"/>
<proteinExistence type="predicted"/>
<feature type="region of interest" description="Disordered" evidence="4">
    <location>
        <begin position="795"/>
        <end position="817"/>
    </location>
</feature>
<feature type="region of interest" description="Disordered" evidence="4">
    <location>
        <begin position="1114"/>
        <end position="1140"/>
    </location>
</feature>
<comment type="caution">
    <text evidence="6">The sequence shown here is derived from an EMBL/GenBank/DDBJ whole genome shotgun (WGS) entry which is preliminary data.</text>
</comment>
<accession>R4XNE3</accession>
<evidence type="ECO:0000259" key="5">
    <source>
        <dbReference type="Pfam" id="PF09444"/>
    </source>
</evidence>
<dbReference type="eggNOG" id="ENOG502QSP5">
    <property type="taxonomic scope" value="Eukaryota"/>
</dbReference>
<feature type="compositionally biased region" description="Basic and acidic residues" evidence="4">
    <location>
        <begin position="1210"/>
        <end position="1223"/>
    </location>
</feature>
<feature type="compositionally biased region" description="Acidic residues" evidence="4">
    <location>
        <begin position="564"/>
        <end position="596"/>
    </location>
</feature>
<dbReference type="GO" id="GO:0005634">
    <property type="term" value="C:nucleus"/>
    <property type="evidence" value="ECO:0007669"/>
    <property type="project" value="UniProtKB-SubCell"/>
</dbReference>
<feature type="compositionally biased region" description="Polar residues" evidence="4">
    <location>
        <begin position="803"/>
        <end position="817"/>
    </location>
</feature>
<comment type="subcellular location">
    <subcellularLocation>
        <location evidence="1">Nucleus</location>
    </subcellularLocation>
</comment>
<dbReference type="Pfam" id="PF09444">
    <property type="entry name" value="MRC1"/>
    <property type="match status" value="1"/>
</dbReference>
<evidence type="ECO:0000256" key="2">
    <source>
        <dbReference type="ARBA" id="ARBA00022553"/>
    </source>
</evidence>
<feature type="compositionally biased region" description="Basic and acidic residues" evidence="4">
    <location>
        <begin position="1114"/>
        <end position="1126"/>
    </location>
</feature>
<feature type="domain" description="DNA replication checkpoint mediator MRC1" evidence="5">
    <location>
        <begin position="858"/>
        <end position="997"/>
    </location>
</feature>
<dbReference type="VEuPathDB" id="FungiDB:TAPDE_005282"/>
<dbReference type="InterPro" id="IPR024146">
    <property type="entry name" value="Claspin"/>
</dbReference>
<organism evidence="6 7">
    <name type="scientific">Taphrina deformans (strain PYCC 5710 / ATCC 11124 / CBS 356.35 / IMI 108563 / JCM 9778 / NBRC 8474)</name>
    <name type="common">Peach leaf curl fungus</name>
    <name type="synonym">Lalaria deformans</name>
    <dbReference type="NCBI Taxonomy" id="1097556"/>
    <lineage>
        <taxon>Eukaryota</taxon>
        <taxon>Fungi</taxon>
        <taxon>Dikarya</taxon>
        <taxon>Ascomycota</taxon>
        <taxon>Taphrinomycotina</taxon>
        <taxon>Taphrinomycetes</taxon>
        <taxon>Taphrinales</taxon>
        <taxon>Taphrinaceae</taxon>
        <taxon>Taphrina</taxon>
    </lineage>
</organism>
<feature type="region of interest" description="Disordered" evidence="4">
    <location>
        <begin position="545"/>
        <end position="612"/>
    </location>
</feature>
<evidence type="ECO:0000313" key="6">
    <source>
        <dbReference type="EMBL" id="CCG84764.1"/>
    </source>
</evidence>
<feature type="region of interest" description="Disordered" evidence="4">
    <location>
        <begin position="231"/>
        <end position="280"/>
    </location>
</feature>
<dbReference type="AlphaFoldDB" id="R4XNE3"/>
<feature type="region of interest" description="Disordered" evidence="4">
    <location>
        <begin position="1"/>
        <end position="58"/>
    </location>
</feature>